<gene>
    <name evidence="2" type="ORF">AGOR_G00073360</name>
</gene>
<keyword evidence="3" id="KW-1185">Reference proteome</keyword>
<evidence type="ECO:0000313" key="3">
    <source>
        <dbReference type="Proteomes" id="UP000829720"/>
    </source>
</evidence>
<dbReference type="EMBL" id="JAERUA010000006">
    <property type="protein sequence ID" value="KAI1898535.1"/>
    <property type="molecule type" value="Genomic_DNA"/>
</dbReference>
<accession>A0A8T3DW85</accession>
<feature type="region of interest" description="Disordered" evidence="1">
    <location>
        <begin position="33"/>
        <end position="73"/>
    </location>
</feature>
<name>A0A8T3DW85_9TELE</name>
<organism evidence="2 3">
    <name type="scientific">Albula goreensis</name>
    <dbReference type="NCBI Taxonomy" id="1534307"/>
    <lineage>
        <taxon>Eukaryota</taxon>
        <taxon>Metazoa</taxon>
        <taxon>Chordata</taxon>
        <taxon>Craniata</taxon>
        <taxon>Vertebrata</taxon>
        <taxon>Euteleostomi</taxon>
        <taxon>Actinopterygii</taxon>
        <taxon>Neopterygii</taxon>
        <taxon>Teleostei</taxon>
        <taxon>Albuliformes</taxon>
        <taxon>Albulidae</taxon>
        <taxon>Albula</taxon>
    </lineage>
</organism>
<comment type="caution">
    <text evidence="2">The sequence shown here is derived from an EMBL/GenBank/DDBJ whole genome shotgun (WGS) entry which is preliminary data.</text>
</comment>
<protein>
    <submittedName>
        <fullName evidence="2">Uncharacterized protein</fullName>
    </submittedName>
</protein>
<proteinExistence type="predicted"/>
<sequence>MDAAKNNPGLNTQTVQSQVIHRQLSSQVLLGISRTPSSDSTHCATAQTWPTRLEGKGSGLKGHPLTQPKPVFSDPGPACLPTAVLSHIQPNYPTPLSCHSTGLGRGCSISETAMGNSKASGLFFIRDQYQALHPHPQLRSLKELQC</sequence>
<feature type="compositionally biased region" description="Polar residues" evidence="1">
    <location>
        <begin position="33"/>
        <end position="50"/>
    </location>
</feature>
<reference evidence="2" key="1">
    <citation type="submission" date="2021-01" db="EMBL/GenBank/DDBJ databases">
        <authorList>
            <person name="Zahm M."/>
            <person name="Roques C."/>
            <person name="Cabau C."/>
            <person name="Klopp C."/>
            <person name="Donnadieu C."/>
            <person name="Jouanno E."/>
            <person name="Lampietro C."/>
            <person name="Louis A."/>
            <person name="Herpin A."/>
            <person name="Echchiki A."/>
            <person name="Berthelot C."/>
            <person name="Parey E."/>
            <person name="Roest-Crollius H."/>
            <person name="Braasch I."/>
            <person name="Postlethwait J."/>
            <person name="Bobe J."/>
            <person name="Montfort J."/>
            <person name="Bouchez O."/>
            <person name="Begum T."/>
            <person name="Mejri S."/>
            <person name="Adams A."/>
            <person name="Chen W.-J."/>
            <person name="Guiguen Y."/>
        </authorList>
    </citation>
    <scope>NUCLEOTIDE SEQUENCE</scope>
    <source>
        <tissue evidence="2">Blood</tissue>
    </source>
</reference>
<evidence type="ECO:0000313" key="2">
    <source>
        <dbReference type="EMBL" id="KAI1898535.1"/>
    </source>
</evidence>
<evidence type="ECO:0000256" key="1">
    <source>
        <dbReference type="SAM" id="MobiDB-lite"/>
    </source>
</evidence>
<dbReference type="AlphaFoldDB" id="A0A8T3DW85"/>
<dbReference type="Proteomes" id="UP000829720">
    <property type="component" value="Unassembled WGS sequence"/>
</dbReference>